<evidence type="ECO:0000313" key="2">
    <source>
        <dbReference type="Proteomes" id="UP001295684"/>
    </source>
</evidence>
<dbReference type="Proteomes" id="UP001295684">
    <property type="component" value="Unassembled WGS sequence"/>
</dbReference>
<reference evidence="1" key="1">
    <citation type="submission" date="2023-07" db="EMBL/GenBank/DDBJ databases">
        <authorList>
            <consortium name="AG Swart"/>
            <person name="Singh M."/>
            <person name="Singh A."/>
            <person name="Seah K."/>
            <person name="Emmerich C."/>
        </authorList>
    </citation>
    <scope>NUCLEOTIDE SEQUENCE</scope>
    <source>
        <strain evidence="1">DP1</strain>
    </source>
</reference>
<sequence>MKCLVSIMKDSYYAVMSLRLVKKLKKGGRRDGGSFCVIKFSYFKKPILTSNTSHKNPRHHPWYKIPFQPQISSPTQPKIPSKLKIQKRILTYKILTKYQRNF</sequence>
<name>A0AAD1XDB9_EUPCR</name>
<dbReference type="EMBL" id="CAMPGE010013361">
    <property type="protein sequence ID" value="CAI2372099.1"/>
    <property type="molecule type" value="Genomic_DNA"/>
</dbReference>
<keyword evidence="2" id="KW-1185">Reference proteome</keyword>
<accession>A0AAD1XDB9</accession>
<dbReference type="AlphaFoldDB" id="A0AAD1XDB9"/>
<proteinExistence type="predicted"/>
<comment type="caution">
    <text evidence="1">The sequence shown here is derived from an EMBL/GenBank/DDBJ whole genome shotgun (WGS) entry which is preliminary data.</text>
</comment>
<organism evidence="1 2">
    <name type="scientific">Euplotes crassus</name>
    <dbReference type="NCBI Taxonomy" id="5936"/>
    <lineage>
        <taxon>Eukaryota</taxon>
        <taxon>Sar</taxon>
        <taxon>Alveolata</taxon>
        <taxon>Ciliophora</taxon>
        <taxon>Intramacronucleata</taxon>
        <taxon>Spirotrichea</taxon>
        <taxon>Hypotrichia</taxon>
        <taxon>Euplotida</taxon>
        <taxon>Euplotidae</taxon>
        <taxon>Moneuplotes</taxon>
    </lineage>
</organism>
<evidence type="ECO:0000313" key="1">
    <source>
        <dbReference type="EMBL" id="CAI2372099.1"/>
    </source>
</evidence>
<gene>
    <name evidence="1" type="ORF">ECRASSUSDP1_LOCUS13426</name>
</gene>
<protein>
    <submittedName>
        <fullName evidence="1">Uncharacterized protein</fullName>
    </submittedName>
</protein>